<sequence>MREGFWPAAQGLLCPLPSLVMLRFWIRFGVEFFKKRGGVHHLKSSLPFFPNFFVAIVRF</sequence>
<reference evidence="2" key="1">
    <citation type="submission" date="2014-09" db="EMBL/GenBank/DDBJ databases">
        <authorList>
            <person name="Magalhaes I.L.F."/>
            <person name="Oliveira U."/>
            <person name="Santos F.R."/>
            <person name="Vidigal T.H.D.A."/>
            <person name="Brescovit A.D."/>
            <person name="Santos A.J."/>
        </authorList>
    </citation>
    <scope>NUCLEOTIDE SEQUENCE</scope>
    <source>
        <tissue evidence="2">Shoot tissue taken approximately 20 cm above the soil surface</tissue>
    </source>
</reference>
<evidence type="ECO:0000313" key="2">
    <source>
        <dbReference type="EMBL" id="JAE02912.1"/>
    </source>
</evidence>
<dbReference type="EMBL" id="GBRH01194984">
    <property type="protein sequence ID" value="JAE02912.1"/>
    <property type="molecule type" value="Transcribed_RNA"/>
</dbReference>
<protein>
    <submittedName>
        <fullName evidence="2">Uncharacterized protein</fullName>
    </submittedName>
</protein>
<keyword evidence="1" id="KW-1133">Transmembrane helix</keyword>
<evidence type="ECO:0000256" key="1">
    <source>
        <dbReference type="SAM" id="Phobius"/>
    </source>
</evidence>
<accession>A0A0A9ES33</accession>
<keyword evidence="1" id="KW-0812">Transmembrane</keyword>
<keyword evidence="1" id="KW-0472">Membrane</keyword>
<feature type="transmembrane region" description="Helical" evidence="1">
    <location>
        <begin position="6"/>
        <end position="26"/>
    </location>
</feature>
<name>A0A0A9ES33_ARUDO</name>
<dbReference type="AlphaFoldDB" id="A0A0A9ES33"/>
<organism evidence="2">
    <name type="scientific">Arundo donax</name>
    <name type="common">Giant reed</name>
    <name type="synonym">Donax arundinaceus</name>
    <dbReference type="NCBI Taxonomy" id="35708"/>
    <lineage>
        <taxon>Eukaryota</taxon>
        <taxon>Viridiplantae</taxon>
        <taxon>Streptophyta</taxon>
        <taxon>Embryophyta</taxon>
        <taxon>Tracheophyta</taxon>
        <taxon>Spermatophyta</taxon>
        <taxon>Magnoliopsida</taxon>
        <taxon>Liliopsida</taxon>
        <taxon>Poales</taxon>
        <taxon>Poaceae</taxon>
        <taxon>PACMAD clade</taxon>
        <taxon>Arundinoideae</taxon>
        <taxon>Arundineae</taxon>
        <taxon>Arundo</taxon>
    </lineage>
</organism>
<proteinExistence type="predicted"/>
<reference evidence="2" key="2">
    <citation type="journal article" date="2015" name="Data Brief">
        <title>Shoot transcriptome of the giant reed, Arundo donax.</title>
        <authorList>
            <person name="Barrero R.A."/>
            <person name="Guerrero F.D."/>
            <person name="Moolhuijzen P."/>
            <person name="Goolsby J.A."/>
            <person name="Tidwell J."/>
            <person name="Bellgard S.E."/>
            <person name="Bellgard M.I."/>
        </authorList>
    </citation>
    <scope>NUCLEOTIDE SEQUENCE</scope>
    <source>
        <tissue evidence="2">Shoot tissue taken approximately 20 cm above the soil surface</tissue>
    </source>
</reference>